<sequence>MVIAFVGRMSRSKGVPELCNAFEALQSSGIASKLLLVGDFEDEVSREAVSRLSRQGLPVDVVGFVDDVRELYGRVDVLCLPTHREGFPNVVLEAAAAAVPAVTTRATGAVDSVIDGVTGVLVPVGDTSALVRALATLCADGTLRRRMGTAARQRVAEEFDRRRLWQLEGDFYLEIQSASTRSNRRRSSRP</sequence>
<evidence type="ECO:0008006" key="3">
    <source>
        <dbReference type="Google" id="ProtNLM"/>
    </source>
</evidence>
<reference evidence="1" key="2">
    <citation type="submission" date="2020-09" db="EMBL/GenBank/DDBJ databases">
        <authorList>
            <person name="Sun Q."/>
            <person name="Zhou Y."/>
        </authorList>
    </citation>
    <scope>NUCLEOTIDE SEQUENCE</scope>
    <source>
        <strain evidence="1">CGMCC 1.16067</strain>
    </source>
</reference>
<dbReference type="SUPFAM" id="SSF53756">
    <property type="entry name" value="UDP-Glycosyltransferase/glycogen phosphorylase"/>
    <property type="match status" value="1"/>
</dbReference>
<evidence type="ECO:0000313" key="1">
    <source>
        <dbReference type="EMBL" id="GGF43669.1"/>
    </source>
</evidence>
<dbReference type="Proteomes" id="UP000649179">
    <property type="component" value="Unassembled WGS sequence"/>
</dbReference>
<dbReference type="PANTHER" id="PTHR45947">
    <property type="entry name" value="SULFOQUINOVOSYL TRANSFERASE SQD2"/>
    <property type="match status" value="1"/>
</dbReference>
<organism evidence="1 2">
    <name type="scientific">Marmoricola endophyticus</name>
    <dbReference type="NCBI Taxonomy" id="2040280"/>
    <lineage>
        <taxon>Bacteria</taxon>
        <taxon>Bacillati</taxon>
        <taxon>Actinomycetota</taxon>
        <taxon>Actinomycetes</taxon>
        <taxon>Propionibacteriales</taxon>
        <taxon>Nocardioidaceae</taxon>
        <taxon>Marmoricola</taxon>
    </lineage>
</organism>
<dbReference type="AlphaFoldDB" id="A0A917BGG4"/>
<accession>A0A917BGG4</accession>
<dbReference type="EMBL" id="BMKQ01000001">
    <property type="protein sequence ID" value="GGF43669.1"/>
    <property type="molecule type" value="Genomic_DNA"/>
</dbReference>
<proteinExistence type="predicted"/>
<gene>
    <name evidence="1" type="ORF">GCM10011519_16900</name>
</gene>
<reference evidence="1" key="1">
    <citation type="journal article" date="2014" name="Int. J. Syst. Evol. Microbiol.">
        <title>Complete genome sequence of Corynebacterium casei LMG S-19264T (=DSM 44701T), isolated from a smear-ripened cheese.</title>
        <authorList>
            <consortium name="US DOE Joint Genome Institute (JGI-PGF)"/>
            <person name="Walter F."/>
            <person name="Albersmeier A."/>
            <person name="Kalinowski J."/>
            <person name="Ruckert C."/>
        </authorList>
    </citation>
    <scope>NUCLEOTIDE SEQUENCE</scope>
    <source>
        <strain evidence="1">CGMCC 1.16067</strain>
    </source>
</reference>
<keyword evidence="2" id="KW-1185">Reference proteome</keyword>
<name>A0A917BGG4_9ACTN</name>
<dbReference type="InterPro" id="IPR050194">
    <property type="entry name" value="Glycosyltransferase_grp1"/>
</dbReference>
<protein>
    <recommendedName>
        <fullName evidence="3">Glycosyltransferase</fullName>
    </recommendedName>
</protein>
<dbReference type="Pfam" id="PF13692">
    <property type="entry name" value="Glyco_trans_1_4"/>
    <property type="match status" value="1"/>
</dbReference>
<dbReference type="Gene3D" id="3.40.50.2000">
    <property type="entry name" value="Glycogen Phosphorylase B"/>
    <property type="match status" value="1"/>
</dbReference>
<evidence type="ECO:0000313" key="2">
    <source>
        <dbReference type="Proteomes" id="UP000649179"/>
    </source>
</evidence>
<dbReference type="GO" id="GO:0016757">
    <property type="term" value="F:glycosyltransferase activity"/>
    <property type="evidence" value="ECO:0007669"/>
    <property type="project" value="TreeGrafter"/>
</dbReference>
<comment type="caution">
    <text evidence="1">The sequence shown here is derived from an EMBL/GenBank/DDBJ whole genome shotgun (WGS) entry which is preliminary data.</text>
</comment>
<dbReference type="PANTHER" id="PTHR45947:SF3">
    <property type="entry name" value="SULFOQUINOVOSYL TRANSFERASE SQD2"/>
    <property type="match status" value="1"/>
</dbReference>